<dbReference type="EMBL" id="CAKOGL010000008">
    <property type="protein sequence ID" value="CAH2089418.1"/>
    <property type="molecule type" value="Genomic_DNA"/>
</dbReference>
<keyword evidence="8" id="KW-0539">Nucleus</keyword>
<name>A0AAU9TU94_EUPED</name>
<dbReference type="GO" id="GO:0008409">
    <property type="term" value="F:5'-3' exonuclease activity"/>
    <property type="evidence" value="ECO:0007669"/>
    <property type="project" value="TreeGrafter"/>
</dbReference>
<feature type="compositionally biased region" description="Low complexity" evidence="9">
    <location>
        <begin position="97"/>
        <end position="112"/>
    </location>
</feature>
<sequence>MNYQKTLKEYFRTKSNSLKEMNNECKRKYNLSLNKITNESPKLKSEYGDVQDVVDLVSDDEDLIGCTPNDLNQSATNSSQSTLVYTPETRVTIPIDSSSSQNSSLKSSQTPSSRKKLCDSPSSKTPTRKRKFFSPTKKRSILVRSPTKVKRNLSHALSASSSQTIFNNDDYIQATRGVDDMTIFLLKIIYQFLCDENLKPLLSQSSCDLLSTAMQVKKPGMRLVCRLYWQQDGWRRWEQVKKIMTAKAVDGEFDDSTLQIALNSLIESGFVTLGNTNNAQDVGFDDLVKLLRLEELKSVCKDLKIKVTKKSEIVESLKKFCLQKKNITDFFNGNKYTNESQVLKLLRSKLGLCYKLSDEAQSTITELYRLMYLGLDYSTIKDKRLELMLLYEKSNRETFPVDKEMEIDNASLVFKNREQFVSYLNACSLYENFEAATEAKKCELIETVYNLYKGISKDEMTSYLTLPEWLRRYTPPYIYVKILEAGIQELKKEKLERNLNLAVDIITTLIRQNIFRPHKKADWYSEKALILDKLLNRSNEAAEVLLEGFNSNLSEEIKDFMRPRAKLLAKRQKNPIDTRLKELLLEQAEKNDILEKNIPADHIYKQPMDNTGRGKIKFETRTSDGRVVQEAEEFCISHYISQGTYTFGGHWEGRIISTIFFLLFWDIIYKPLHSVRGIFLSYYQSYPLDMFCESFYTNRKSLIEERLSEIEESPIEDILLKMEAVWKSRPETEVSGVHRGIPWEALRGVCSQLAPRALAALCRRLARRPHAHSGFPDLTLWADGAGHAGQIAFVEVKTDSDKPSLKQIQWMHYMRQHDINARFCYVGVNTARAKSRNTDDFDLDDWNFT</sequence>
<keyword evidence="3 8" id="KW-0540">Nuclease</keyword>
<comment type="similarity">
    <text evidence="2 8">Belongs to the FAN1 family.</text>
</comment>
<comment type="caution">
    <text evidence="11">The sequence shown here is derived from an EMBL/GenBank/DDBJ whole genome shotgun (WGS) entry which is preliminary data.</text>
</comment>
<organism evidence="11 12">
    <name type="scientific">Euphydryas editha</name>
    <name type="common">Edith's checkerspot</name>
    <dbReference type="NCBI Taxonomy" id="104508"/>
    <lineage>
        <taxon>Eukaryota</taxon>
        <taxon>Metazoa</taxon>
        <taxon>Ecdysozoa</taxon>
        <taxon>Arthropoda</taxon>
        <taxon>Hexapoda</taxon>
        <taxon>Insecta</taxon>
        <taxon>Pterygota</taxon>
        <taxon>Neoptera</taxon>
        <taxon>Endopterygota</taxon>
        <taxon>Lepidoptera</taxon>
        <taxon>Glossata</taxon>
        <taxon>Ditrysia</taxon>
        <taxon>Papilionoidea</taxon>
        <taxon>Nymphalidae</taxon>
        <taxon>Nymphalinae</taxon>
        <taxon>Euphydryas</taxon>
    </lineage>
</organism>
<dbReference type="AlphaFoldDB" id="A0AAU9TU94"/>
<evidence type="ECO:0000256" key="1">
    <source>
        <dbReference type="ARBA" id="ARBA00000983"/>
    </source>
</evidence>
<dbReference type="Pfam" id="PF08774">
    <property type="entry name" value="VRR_NUC"/>
    <property type="match status" value="1"/>
</dbReference>
<evidence type="ECO:0000259" key="10">
    <source>
        <dbReference type="SMART" id="SM00990"/>
    </source>
</evidence>
<evidence type="ECO:0000256" key="9">
    <source>
        <dbReference type="SAM" id="MobiDB-lite"/>
    </source>
</evidence>
<dbReference type="EC" id="3.1.4.1" evidence="8"/>
<dbReference type="Gene3D" id="3.40.1350.10">
    <property type="match status" value="1"/>
</dbReference>
<evidence type="ECO:0000256" key="8">
    <source>
        <dbReference type="RuleBase" id="RU365033"/>
    </source>
</evidence>
<dbReference type="PANTHER" id="PTHR15749:SF4">
    <property type="entry name" value="FANCONI-ASSOCIATED NUCLEASE 1"/>
    <property type="match status" value="1"/>
</dbReference>
<comment type="cofactor">
    <cofactor evidence="8">
        <name>Mg(2+)</name>
        <dbReference type="ChEBI" id="CHEBI:18420"/>
    </cofactor>
    <cofactor evidence="8">
        <name>Mn(2+)</name>
        <dbReference type="ChEBI" id="CHEBI:29035"/>
    </cofactor>
</comment>
<dbReference type="GO" id="GO:0005634">
    <property type="term" value="C:nucleus"/>
    <property type="evidence" value="ECO:0007669"/>
    <property type="project" value="UniProtKB-SubCell"/>
</dbReference>
<comment type="catalytic activity">
    <reaction evidence="1 8">
        <text>Hydrolytically removes 5'-nucleotides successively from the 3'-hydroxy termini of 3'-hydroxy-terminated oligonucleotides.</text>
        <dbReference type="EC" id="3.1.4.1"/>
    </reaction>
</comment>
<dbReference type="GO" id="GO:0017108">
    <property type="term" value="F:5'-flap endonuclease activity"/>
    <property type="evidence" value="ECO:0007669"/>
    <property type="project" value="TreeGrafter"/>
</dbReference>
<dbReference type="InterPro" id="IPR033315">
    <property type="entry name" value="Fan1-like"/>
</dbReference>
<feature type="domain" description="VRR-NUC" evidence="10">
    <location>
        <begin position="725"/>
        <end position="828"/>
    </location>
</feature>
<keyword evidence="12" id="KW-1185">Reference proteome</keyword>
<keyword evidence="7 8" id="KW-0464">Manganese</keyword>
<dbReference type="PANTHER" id="PTHR15749">
    <property type="entry name" value="FANCONI-ASSOCIATED NUCLEASE 1"/>
    <property type="match status" value="1"/>
</dbReference>
<protein>
    <recommendedName>
        <fullName evidence="8">Fanconi-associated nuclease</fullName>
        <ecNumber evidence="8">3.1.4.1</ecNumber>
    </recommendedName>
</protein>
<evidence type="ECO:0000256" key="2">
    <source>
        <dbReference type="ARBA" id="ARBA00005533"/>
    </source>
</evidence>
<dbReference type="GO" id="GO:0070336">
    <property type="term" value="F:flap-structured DNA binding"/>
    <property type="evidence" value="ECO:0007669"/>
    <property type="project" value="TreeGrafter"/>
</dbReference>
<evidence type="ECO:0000256" key="5">
    <source>
        <dbReference type="ARBA" id="ARBA00022801"/>
    </source>
</evidence>
<keyword evidence="5 8" id="KW-0378">Hydrolase</keyword>
<dbReference type="InterPro" id="IPR049126">
    <property type="entry name" value="FAN1-like_TPR"/>
</dbReference>
<dbReference type="GO" id="GO:0004528">
    <property type="term" value="F:phosphodiesterase I activity"/>
    <property type="evidence" value="ECO:0007669"/>
    <property type="project" value="UniProtKB-EC"/>
</dbReference>
<dbReference type="InterPro" id="IPR011856">
    <property type="entry name" value="tRNA_endonuc-like_dom_sf"/>
</dbReference>
<feature type="region of interest" description="Disordered" evidence="9">
    <location>
        <begin position="93"/>
        <end position="133"/>
    </location>
</feature>
<proteinExistence type="inferred from homology"/>
<reference evidence="11" key="1">
    <citation type="submission" date="2022-03" db="EMBL/GenBank/DDBJ databases">
        <authorList>
            <person name="Tunstrom K."/>
        </authorList>
    </citation>
    <scope>NUCLEOTIDE SEQUENCE</scope>
</reference>
<evidence type="ECO:0000256" key="3">
    <source>
        <dbReference type="ARBA" id="ARBA00022722"/>
    </source>
</evidence>
<comment type="subcellular location">
    <subcellularLocation>
        <location evidence="8">Nucleus</location>
    </subcellularLocation>
</comment>
<evidence type="ECO:0000256" key="6">
    <source>
        <dbReference type="ARBA" id="ARBA00022842"/>
    </source>
</evidence>
<evidence type="ECO:0000313" key="12">
    <source>
        <dbReference type="Proteomes" id="UP001153954"/>
    </source>
</evidence>
<dbReference type="Proteomes" id="UP001153954">
    <property type="component" value="Unassembled WGS sequence"/>
</dbReference>
<keyword evidence="4 8" id="KW-0479">Metal-binding</keyword>
<dbReference type="InterPro" id="IPR014883">
    <property type="entry name" value="VRR_NUC"/>
</dbReference>
<keyword evidence="6 8" id="KW-0460">Magnesium</keyword>
<dbReference type="Pfam" id="PF21170">
    <property type="entry name" value="FAN1_TPR"/>
    <property type="match status" value="1"/>
</dbReference>
<comment type="function">
    <text evidence="8">Nuclease required for the repair of DNA interstrand cross-links (ICL). Acts as a 5'-3' exonuclease that anchors at a cut end of DNA and cleaves DNA successively at every third nucleotide, allowing to excise an ICL from one strand through flanking incisions.</text>
</comment>
<dbReference type="SMART" id="SM00990">
    <property type="entry name" value="VRR_NUC"/>
    <property type="match status" value="1"/>
</dbReference>
<dbReference type="InterPro" id="IPR049132">
    <property type="entry name" value="FAN1-like_euk"/>
</dbReference>
<accession>A0AAU9TU94</accession>
<evidence type="ECO:0000256" key="4">
    <source>
        <dbReference type="ARBA" id="ARBA00022723"/>
    </source>
</evidence>
<evidence type="ECO:0000313" key="11">
    <source>
        <dbReference type="EMBL" id="CAH2089418.1"/>
    </source>
</evidence>
<keyword evidence="8" id="KW-0234">DNA repair</keyword>
<evidence type="ECO:0000256" key="7">
    <source>
        <dbReference type="ARBA" id="ARBA00023211"/>
    </source>
</evidence>
<dbReference type="GO" id="GO:0036297">
    <property type="term" value="P:interstrand cross-link repair"/>
    <property type="evidence" value="ECO:0007669"/>
    <property type="project" value="InterPro"/>
</dbReference>
<dbReference type="GO" id="GO:0046872">
    <property type="term" value="F:metal ion binding"/>
    <property type="evidence" value="ECO:0007669"/>
    <property type="project" value="UniProtKB-KW"/>
</dbReference>
<gene>
    <name evidence="11" type="ORF">EEDITHA_LOCUS5473</name>
</gene>
<dbReference type="CDD" id="cd22326">
    <property type="entry name" value="FAN1-like"/>
    <property type="match status" value="1"/>
</dbReference>
<keyword evidence="8" id="KW-0227">DNA damage</keyword>